<dbReference type="EMBL" id="NIRI02000042">
    <property type="protein sequence ID" value="KAG5448207.1"/>
    <property type="molecule type" value="Genomic_DNA"/>
</dbReference>
<accession>A0A3R7K0N9</accession>
<reference evidence="1 2" key="1">
    <citation type="journal article" date="2018" name="Biotechnol. Adv.">
        <title>Improved genomic resources and new bioinformatic workflow for the carcinogenic parasite Clonorchis sinensis: Biotechnological implications.</title>
        <authorList>
            <person name="Wang D."/>
            <person name="Korhonen P.K."/>
            <person name="Gasser R.B."/>
            <person name="Young N.D."/>
        </authorList>
    </citation>
    <scope>NUCLEOTIDE SEQUENCE [LARGE SCALE GENOMIC DNA]</scope>
    <source>
        <strain evidence="1">Cs-k2</strain>
    </source>
</reference>
<dbReference type="OrthoDB" id="10577822at2759"/>
<sequence length="139" mass="15737">MTAAERQERNQPGKLGRKPRSCVSIYESVNPRRKMRLSTGYRRSFGEGVQVKEQSETIQSSDPLATGVAEGAGIVRKELVAQERFIRFPDVLLVLEVARSICSVPIRNAKQQCCFGYWMNAQIPHIYPSFIHLVPSQMQ</sequence>
<evidence type="ECO:0000313" key="2">
    <source>
        <dbReference type="Proteomes" id="UP000286415"/>
    </source>
</evidence>
<proteinExistence type="predicted"/>
<dbReference type="AlphaFoldDB" id="A0A3R7K0N9"/>
<keyword evidence="2" id="KW-1185">Reference proteome</keyword>
<dbReference type="InParanoid" id="A0A3R7K0N9"/>
<evidence type="ECO:0000313" key="1">
    <source>
        <dbReference type="EMBL" id="KAG5448207.1"/>
    </source>
</evidence>
<protein>
    <submittedName>
        <fullName evidence="1">Uncharacterized protein</fullName>
    </submittedName>
</protein>
<gene>
    <name evidence="1" type="ORF">CSKR_105712</name>
</gene>
<name>A0A3R7K0N9_CLOSI</name>
<comment type="caution">
    <text evidence="1">The sequence shown here is derived from an EMBL/GenBank/DDBJ whole genome shotgun (WGS) entry which is preliminary data.</text>
</comment>
<organism evidence="1 2">
    <name type="scientific">Clonorchis sinensis</name>
    <name type="common">Chinese liver fluke</name>
    <dbReference type="NCBI Taxonomy" id="79923"/>
    <lineage>
        <taxon>Eukaryota</taxon>
        <taxon>Metazoa</taxon>
        <taxon>Spiralia</taxon>
        <taxon>Lophotrochozoa</taxon>
        <taxon>Platyhelminthes</taxon>
        <taxon>Trematoda</taxon>
        <taxon>Digenea</taxon>
        <taxon>Opisthorchiida</taxon>
        <taxon>Opisthorchiata</taxon>
        <taxon>Opisthorchiidae</taxon>
        <taxon>Clonorchis</taxon>
    </lineage>
</organism>
<dbReference type="Proteomes" id="UP000286415">
    <property type="component" value="Unassembled WGS sequence"/>
</dbReference>
<reference evidence="1 2" key="2">
    <citation type="journal article" date="2021" name="Genomics">
        <title>High-quality reference genome for Clonorchis sinensis.</title>
        <authorList>
            <person name="Young N.D."/>
            <person name="Stroehlein A.J."/>
            <person name="Kinkar L."/>
            <person name="Wang T."/>
            <person name="Sohn W.M."/>
            <person name="Chang B.C.H."/>
            <person name="Kaur P."/>
            <person name="Weisz D."/>
            <person name="Dudchenko O."/>
            <person name="Aiden E.L."/>
            <person name="Korhonen P.K."/>
            <person name="Gasser R.B."/>
        </authorList>
    </citation>
    <scope>NUCLEOTIDE SEQUENCE [LARGE SCALE GENOMIC DNA]</scope>
    <source>
        <strain evidence="1">Cs-k2</strain>
    </source>
</reference>